<dbReference type="PANTHER" id="PTHR39418:SF1">
    <property type="entry name" value="DEHYDROGENASE"/>
    <property type="match status" value="1"/>
</dbReference>
<name>A0A8T5URV2_9EURY</name>
<dbReference type="InterPro" id="IPR053194">
    <property type="entry name" value="tRNA_methyltr_O"/>
</dbReference>
<dbReference type="Gene3D" id="3.30.1330.130">
    <property type="match status" value="1"/>
</dbReference>
<keyword evidence="8" id="KW-1185">Reference proteome</keyword>
<dbReference type="AlphaFoldDB" id="A0A8T5URV2"/>
<evidence type="ECO:0000259" key="5">
    <source>
        <dbReference type="Pfam" id="PF01258"/>
    </source>
</evidence>
<evidence type="ECO:0000259" key="6">
    <source>
        <dbReference type="Pfam" id="PF02663"/>
    </source>
</evidence>
<feature type="domain" description="Formylmethanofuran dehydrogenase subunit E" evidence="6">
    <location>
        <begin position="14"/>
        <end position="133"/>
    </location>
</feature>
<keyword evidence="3" id="KW-0862">Zinc</keyword>
<evidence type="ECO:0000256" key="4">
    <source>
        <dbReference type="SAM" id="MobiDB-lite"/>
    </source>
</evidence>
<dbReference type="Pfam" id="PF02663">
    <property type="entry name" value="FmdE"/>
    <property type="match status" value="1"/>
</dbReference>
<dbReference type="InterPro" id="IPR000962">
    <property type="entry name" value="Znf_DskA_TraR"/>
</dbReference>
<dbReference type="Pfam" id="PF01258">
    <property type="entry name" value="zf-dskA_traR"/>
    <property type="match status" value="1"/>
</dbReference>
<dbReference type="Proteomes" id="UP000825933">
    <property type="component" value="Unassembled WGS sequence"/>
</dbReference>
<evidence type="ECO:0000256" key="3">
    <source>
        <dbReference type="ARBA" id="ARBA00022833"/>
    </source>
</evidence>
<protein>
    <submittedName>
        <fullName evidence="7">TraR/DksA C4-type zinc finger protein</fullName>
    </submittedName>
</protein>
<feature type="domain" description="Zinc finger DksA/TraR C4-type" evidence="5">
    <location>
        <begin position="158"/>
        <end position="189"/>
    </location>
</feature>
<feature type="region of interest" description="Disordered" evidence="4">
    <location>
        <begin position="98"/>
        <end position="118"/>
    </location>
</feature>
<evidence type="ECO:0000256" key="2">
    <source>
        <dbReference type="ARBA" id="ARBA00022771"/>
    </source>
</evidence>
<evidence type="ECO:0000256" key="1">
    <source>
        <dbReference type="ARBA" id="ARBA00022723"/>
    </source>
</evidence>
<evidence type="ECO:0000313" key="8">
    <source>
        <dbReference type="Proteomes" id="UP000825933"/>
    </source>
</evidence>
<dbReference type="InterPro" id="IPR003814">
    <property type="entry name" value="FmdEsu_dom"/>
</dbReference>
<dbReference type="EMBL" id="JAIOUQ010000013">
    <property type="protein sequence ID" value="MBZ2166414.1"/>
    <property type="molecule type" value="Genomic_DNA"/>
</dbReference>
<keyword evidence="1" id="KW-0479">Metal-binding</keyword>
<gene>
    <name evidence="7" type="ORF">K8N75_10235</name>
</gene>
<evidence type="ECO:0000313" key="7">
    <source>
        <dbReference type="EMBL" id="MBZ2166414.1"/>
    </source>
</evidence>
<sequence>MSDFNILLEKGRNFHGEICPGIVIGTRIAMVGMRELGMDPMERNRDLMVYVEIDRCMADAVQAVTGISMGHRTLKYKDYGKFAATFLDLSTGKAVRVSTVEGPREPPQSDDKTKNAKPDMKGMVEKLSKVKEEELLVIEEVKVDIGKHDVPGFPKYRAYCEECGDRVLDKREVIIDGKTLCKACAESPYYQKI</sequence>
<dbReference type="GO" id="GO:0008270">
    <property type="term" value="F:zinc ion binding"/>
    <property type="evidence" value="ECO:0007669"/>
    <property type="project" value="UniProtKB-KW"/>
</dbReference>
<dbReference type="PANTHER" id="PTHR39418">
    <property type="entry name" value="DEHYDROGENASE-RELATED"/>
    <property type="match status" value="1"/>
</dbReference>
<keyword evidence="2" id="KW-0863">Zinc-finger</keyword>
<proteinExistence type="predicted"/>
<feature type="compositionally biased region" description="Basic and acidic residues" evidence="4">
    <location>
        <begin position="102"/>
        <end position="118"/>
    </location>
</feature>
<comment type="caution">
    <text evidence="7">The sequence shown here is derived from an EMBL/GenBank/DDBJ whole genome shotgun (WGS) entry which is preliminary data.</text>
</comment>
<dbReference type="RefSeq" id="WP_223791967.1">
    <property type="nucleotide sequence ID" value="NZ_JAIOUQ010000013.1"/>
</dbReference>
<organism evidence="7 8">
    <name type="scientific">Methanobacterium spitsbergense</name>
    <dbReference type="NCBI Taxonomy" id="2874285"/>
    <lineage>
        <taxon>Archaea</taxon>
        <taxon>Methanobacteriati</taxon>
        <taxon>Methanobacteriota</taxon>
        <taxon>Methanomada group</taxon>
        <taxon>Methanobacteria</taxon>
        <taxon>Methanobacteriales</taxon>
        <taxon>Methanobacteriaceae</taxon>
        <taxon>Methanobacterium</taxon>
    </lineage>
</organism>
<dbReference type="SUPFAM" id="SSF143555">
    <property type="entry name" value="FwdE-like"/>
    <property type="match status" value="1"/>
</dbReference>
<reference evidence="8" key="1">
    <citation type="journal article" date="2022" name="Microbiol. Resour. Announc.">
        <title>Draft Genome Sequence of a Methanogenic Archaeon from West Spitsbergen Permafrost.</title>
        <authorList>
            <person name="Trubitsyn V."/>
            <person name="Rivkina E."/>
            <person name="Shcherbakova V."/>
        </authorList>
    </citation>
    <scope>NUCLEOTIDE SEQUENCE [LARGE SCALE GENOMIC DNA]</scope>
    <source>
        <strain evidence="8">VT</strain>
    </source>
</reference>
<accession>A0A8T5URV2</accession>